<dbReference type="OrthoDB" id="6022300at2759"/>
<keyword evidence="5" id="KW-0804">Transcription</keyword>
<dbReference type="InterPro" id="IPR040223">
    <property type="entry name" value="PAR_bZIP"/>
</dbReference>
<keyword evidence="3" id="KW-0805">Transcription regulation</keyword>
<dbReference type="FunFam" id="1.20.5.170:FF:000007">
    <property type="entry name" value="hepatic leukemia factor isoform X2"/>
    <property type="match status" value="1"/>
</dbReference>
<keyword evidence="10" id="KW-1185">Reference proteome</keyword>
<sequence length="211" mass="23492">MDLEEFLSENGIPSSPPHHQTQAPPHQPHVLPQAPPTAARTVGELSSHASTSLQQASSSATCLHSNPAGLQNSRNTPSPIDPDSIQVPVSYEPDPADLALSSVPGQEIFDPRKHRFSAEELKPQPMIKKARKVFIPEDLKDDKYWARRRKNNMAAKRSRDARRLKENQIAIRAAFLEKENSALRQEVAALRKELGCTKNVLAKYESQHCLL</sequence>
<protein>
    <submittedName>
        <fullName evidence="11">Hepatic leukemia factor</fullName>
    </submittedName>
</protein>
<dbReference type="CDD" id="cd14695">
    <property type="entry name" value="bZIP_HLF"/>
    <property type="match status" value="1"/>
</dbReference>
<dbReference type="AlphaFoldDB" id="A0A2I4CFP4"/>
<gene>
    <name evidence="11" type="primary">LOC106528234</name>
</gene>
<comment type="similarity">
    <text evidence="2">Belongs to the bZIP family. PAR subfamily.</text>
</comment>
<dbReference type="Proteomes" id="UP000192220">
    <property type="component" value="Unplaced"/>
</dbReference>
<reference evidence="11" key="1">
    <citation type="submission" date="2025-08" db="UniProtKB">
        <authorList>
            <consortium name="RefSeq"/>
        </authorList>
    </citation>
    <scope>IDENTIFICATION</scope>
</reference>
<accession>A0A2I4CFP4</accession>
<organism evidence="10 11">
    <name type="scientific">Austrofundulus limnaeus</name>
    <name type="common">Annual killifish</name>
    <dbReference type="NCBI Taxonomy" id="52670"/>
    <lineage>
        <taxon>Eukaryota</taxon>
        <taxon>Metazoa</taxon>
        <taxon>Chordata</taxon>
        <taxon>Craniata</taxon>
        <taxon>Vertebrata</taxon>
        <taxon>Euteleostomi</taxon>
        <taxon>Actinopterygii</taxon>
        <taxon>Neopterygii</taxon>
        <taxon>Teleostei</taxon>
        <taxon>Neoteleostei</taxon>
        <taxon>Acanthomorphata</taxon>
        <taxon>Ovalentaria</taxon>
        <taxon>Atherinomorphae</taxon>
        <taxon>Cyprinodontiformes</taxon>
        <taxon>Rivulidae</taxon>
        <taxon>Austrofundulus</taxon>
    </lineage>
</organism>
<dbReference type="GO" id="GO:0000978">
    <property type="term" value="F:RNA polymerase II cis-regulatory region sequence-specific DNA binding"/>
    <property type="evidence" value="ECO:0007669"/>
    <property type="project" value="TreeGrafter"/>
</dbReference>
<dbReference type="SUPFAM" id="SSF57959">
    <property type="entry name" value="Leucine zipper domain"/>
    <property type="match status" value="1"/>
</dbReference>
<dbReference type="PROSITE" id="PS50217">
    <property type="entry name" value="BZIP"/>
    <property type="match status" value="1"/>
</dbReference>
<proteinExistence type="inferred from homology"/>
<dbReference type="PANTHER" id="PTHR11988">
    <property type="entry name" value="THYROTROPH EMBRYONIC FACTOR RELATED"/>
    <property type="match status" value="1"/>
</dbReference>
<dbReference type="GO" id="GO:0005634">
    <property type="term" value="C:nucleus"/>
    <property type="evidence" value="ECO:0007669"/>
    <property type="project" value="UniProtKB-SubCell"/>
</dbReference>
<evidence type="ECO:0000256" key="5">
    <source>
        <dbReference type="ARBA" id="ARBA00023163"/>
    </source>
</evidence>
<name>A0A2I4CFP4_AUSLI</name>
<dbReference type="Gene3D" id="1.20.5.170">
    <property type="match status" value="1"/>
</dbReference>
<evidence type="ECO:0000256" key="8">
    <source>
        <dbReference type="SAM" id="MobiDB-lite"/>
    </source>
</evidence>
<dbReference type="RefSeq" id="XP_013878809.1">
    <property type="nucleotide sequence ID" value="XM_014023355.1"/>
</dbReference>
<feature type="compositionally biased region" description="Polar residues" evidence="8">
    <location>
        <begin position="62"/>
        <end position="78"/>
    </location>
</feature>
<feature type="compositionally biased region" description="Low complexity" evidence="8">
    <location>
        <begin position="45"/>
        <end position="61"/>
    </location>
</feature>
<evidence type="ECO:0000256" key="7">
    <source>
        <dbReference type="SAM" id="Coils"/>
    </source>
</evidence>
<dbReference type="STRING" id="52670.A0A2I4CFP4"/>
<dbReference type="SMART" id="SM00338">
    <property type="entry name" value="BRLZ"/>
    <property type="match status" value="1"/>
</dbReference>
<evidence type="ECO:0000256" key="3">
    <source>
        <dbReference type="ARBA" id="ARBA00023015"/>
    </source>
</evidence>
<dbReference type="Pfam" id="PF07716">
    <property type="entry name" value="bZIP_2"/>
    <property type="match status" value="1"/>
</dbReference>
<evidence type="ECO:0000256" key="6">
    <source>
        <dbReference type="ARBA" id="ARBA00023242"/>
    </source>
</evidence>
<evidence type="ECO:0000313" key="10">
    <source>
        <dbReference type="Proteomes" id="UP000192220"/>
    </source>
</evidence>
<dbReference type="InterPro" id="IPR046347">
    <property type="entry name" value="bZIP_sf"/>
</dbReference>
<evidence type="ECO:0000259" key="9">
    <source>
        <dbReference type="PROSITE" id="PS50217"/>
    </source>
</evidence>
<feature type="coiled-coil region" evidence="7">
    <location>
        <begin position="173"/>
        <end position="207"/>
    </location>
</feature>
<keyword evidence="6" id="KW-0539">Nucleus</keyword>
<evidence type="ECO:0000313" key="11">
    <source>
        <dbReference type="RefSeq" id="XP_013878809.1"/>
    </source>
</evidence>
<dbReference type="GO" id="GO:0000981">
    <property type="term" value="F:DNA-binding transcription factor activity, RNA polymerase II-specific"/>
    <property type="evidence" value="ECO:0007669"/>
    <property type="project" value="TreeGrafter"/>
</dbReference>
<dbReference type="InParanoid" id="A0A2I4CFP4"/>
<dbReference type="GeneID" id="106528234"/>
<keyword evidence="7" id="KW-0175">Coiled coil</keyword>
<keyword evidence="4" id="KW-0238">DNA-binding</keyword>
<dbReference type="InterPro" id="IPR004827">
    <property type="entry name" value="bZIP"/>
</dbReference>
<dbReference type="PANTHER" id="PTHR11988:SF28">
    <property type="entry name" value="HEPATIC LEUKEMIA FACTOR"/>
    <property type="match status" value="1"/>
</dbReference>
<comment type="subcellular location">
    <subcellularLocation>
        <location evidence="1">Nucleus</location>
    </subcellularLocation>
</comment>
<evidence type="ECO:0000256" key="1">
    <source>
        <dbReference type="ARBA" id="ARBA00004123"/>
    </source>
</evidence>
<dbReference type="KEGG" id="alim:106528234"/>
<feature type="domain" description="BZIP" evidence="9">
    <location>
        <begin position="141"/>
        <end position="204"/>
    </location>
</feature>
<evidence type="ECO:0000256" key="4">
    <source>
        <dbReference type="ARBA" id="ARBA00023125"/>
    </source>
</evidence>
<feature type="region of interest" description="Disordered" evidence="8">
    <location>
        <begin position="1"/>
        <end position="86"/>
    </location>
</feature>
<evidence type="ECO:0000256" key="2">
    <source>
        <dbReference type="ARBA" id="ARBA00009208"/>
    </source>
</evidence>